<reference evidence="1 2" key="1">
    <citation type="submission" date="2016-10" db="EMBL/GenBank/DDBJ databases">
        <authorList>
            <person name="de Groot N.N."/>
        </authorList>
    </citation>
    <scope>NUCLEOTIDE SEQUENCE [LARGE SCALE GENOMIC DNA]</scope>
    <source>
        <strain evidence="1 2">CGMCC 4.2026</strain>
    </source>
</reference>
<dbReference type="Proteomes" id="UP000181951">
    <property type="component" value="Unassembled WGS sequence"/>
</dbReference>
<evidence type="ECO:0000313" key="1">
    <source>
        <dbReference type="EMBL" id="SEO39734.1"/>
    </source>
</evidence>
<dbReference type="AlphaFoldDB" id="A0A1H8PDI2"/>
<proteinExistence type="predicted"/>
<dbReference type="GO" id="GO:0008168">
    <property type="term" value="F:methyltransferase activity"/>
    <property type="evidence" value="ECO:0007669"/>
    <property type="project" value="InterPro"/>
</dbReference>
<dbReference type="GO" id="GO:0032259">
    <property type="term" value="P:methylation"/>
    <property type="evidence" value="ECO:0007669"/>
    <property type="project" value="InterPro"/>
</dbReference>
<accession>A0A1H8PDI2</accession>
<dbReference type="InterPro" id="IPR029063">
    <property type="entry name" value="SAM-dependent_MTases_sf"/>
</dbReference>
<protein>
    <submittedName>
        <fullName evidence="1">Uncharacterized protein</fullName>
    </submittedName>
</protein>
<dbReference type="SUPFAM" id="SSF53335">
    <property type="entry name" value="S-adenosyl-L-methionine-dependent methyltransferases"/>
    <property type="match status" value="1"/>
</dbReference>
<organism evidence="1 2">
    <name type="scientific">Actinacidiphila rubida</name>
    <dbReference type="NCBI Taxonomy" id="310780"/>
    <lineage>
        <taxon>Bacteria</taxon>
        <taxon>Bacillati</taxon>
        <taxon>Actinomycetota</taxon>
        <taxon>Actinomycetes</taxon>
        <taxon>Kitasatosporales</taxon>
        <taxon>Streptomycetaceae</taxon>
        <taxon>Actinacidiphila</taxon>
    </lineage>
</organism>
<dbReference type="InterPro" id="IPR002052">
    <property type="entry name" value="DNA_methylase_N6_adenine_CS"/>
</dbReference>
<dbReference type="EMBL" id="FODD01000025">
    <property type="protein sequence ID" value="SEO39734.1"/>
    <property type="molecule type" value="Genomic_DNA"/>
</dbReference>
<gene>
    <name evidence="1" type="ORF">SAMN05216267_102556</name>
</gene>
<sequence length="46" mass="4770">MLKALPDRSVHAVITDPPYSSGWRAAAAVAFYAVAHPVSGPARPPA</sequence>
<dbReference type="STRING" id="310780.SAMN05216267_102556"/>
<name>A0A1H8PDI2_9ACTN</name>
<evidence type="ECO:0000313" key="2">
    <source>
        <dbReference type="Proteomes" id="UP000181951"/>
    </source>
</evidence>
<dbReference type="PROSITE" id="PS00092">
    <property type="entry name" value="N6_MTASE"/>
    <property type="match status" value="1"/>
</dbReference>
<dbReference type="GO" id="GO:0003676">
    <property type="term" value="F:nucleic acid binding"/>
    <property type="evidence" value="ECO:0007669"/>
    <property type="project" value="InterPro"/>
</dbReference>
<keyword evidence="2" id="KW-1185">Reference proteome</keyword>